<reference evidence="1 2" key="1">
    <citation type="submission" date="2014-11" db="EMBL/GenBank/DDBJ databases">
        <title>Genetic blueprint of the zoonotic pathogen Toxocara canis.</title>
        <authorList>
            <person name="Zhu X.-Q."/>
            <person name="Korhonen P.K."/>
            <person name="Cai H."/>
            <person name="Young N.D."/>
            <person name="Nejsum P."/>
            <person name="von Samson-Himmelstjerna G."/>
            <person name="Boag P.R."/>
            <person name="Tan P."/>
            <person name="Li Q."/>
            <person name="Min J."/>
            <person name="Yang Y."/>
            <person name="Wang X."/>
            <person name="Fang X."/>
            <person name="Hall R.S."/>
            <person name="Hofmann A."/>
            <person name="Sternberg P.W."/>
            <person name="Jex A.R."/>
            <person name="Gasser R.B."/>
        </authorList>
    </citation>
    <scope>NUCLEOTIDE SEQUENCE [LARGE SCALE GENOMIC DNA]</scope>
    <source>
        <strain evidence="1">PN_DK_2014</strain>
    </source>
</reference>
<accession>A0A0B2V4X9</accession>
<dbReference type="EMBL" id="JPKZ01002486">
    <property type="protein sequence ID" value="KHN76539.1"/>
    <property type="molecule type" value="Genomic_DNA"/>
</dbReference>
<comment type="caution">
    <text evidence="1">The sequence shown here is derived from an EMBL/GenBank/DDBJ whole genome shotgun (WGS) entry which is preliminary data.</text>
</comment>
<evidence type="ECO:0000313" key="1">
    <source>
        <dbReference type="EMBL" id="KHN76539.1"/>
    </source>
</evidence>
<dbReference type="Proteomes" id="UP000031036">
    <property type="component" value="Unassembled WGS sequence"/>
</dbReference>
<gene>
    <name evidence="1" type="ORF">Tcan_01602</name>
</gene>
<name>A0A0B2V4X9_TOXCA</name>
<protein>
    <submittedName>
        <fullName evidence="1">Uncharacterized protein</fullName>
    </submittedName>
</protein>
<evidence type="ECO:0000313" key="2">
    <source>
        <dbReference type="Proteomes" id="UP000031036"/>
    </source>
</evidence>
<dbReference type="AlphaFoldDB" id="A0A0B2V4X9"/>
<keyword evidence="2" id="KW-1185">Reference proteome</keyword>
<organism evidence="1 2">
    <name type="scientific">Toxocara canis</name>
    <name type="common">Canine roundworm</name>
    <dbReference type="NCBI Taxonomy" id="6265"/>
    <lineage>
        <taxon>Eukaryota</taxon>
        <taxon>Metazoa</taxon>
        <taxon>Ecdysozoa</taxon>
        <taxon>Nematoda</taxon>
        <taxon>Chromadorea</taxon>
        <taxon>Rhabditida</taxon>
        <taxon>Spirurina</taxon>
        <taxon>Ascaridomorpha</taxon>
        <taxon>Ascaridoidea</taxon>
        <taxon>Toxocaridae</taxon>
        <taxon>Toxocara</taxon>
    </lineage>
</organism>
<sequence length="133" mass="15422">MLEFSPSSERSLAVELAYLSRRWGLRHPFRPLRSRATPPPNSINPVASSNLAHFLNFPFHTFSLNLVRCRIVLGDDGISHKSSSLPPSFLIRFFSKLGPLRRTEMLRSMENELSIFFLYYMSSKYFCVIFDPF</sequence>
<proteinExistence type="predicted"/>
<feature type="non-terminal residue" evidence="1">
    <location>
        <position position="133"/>
    </location>
</feature>